<dbReference type="NCBIfam" id="TIGR01444">
    <property type="entry name" value="fkbM_fam"/>
    <property type="match status" value="1"/>
</dbReference>
<feature type="compositionally biased region" description="Basic residues" evidence="1">
    <location>
        <begin position="672"/>
        <end position="682"/>
    </location>
</feature>
<dbReference type="InterPro" id="IPR006342">
    <property type="entry name" value="FkbM_mtfrase"/>
</dbReference>
<dbReference type="SUPFAM" id="SSF53448">
    <property type="entry name" value="Nucleotide-diphospho-sugar transferases"/>
    <property type="match status" value="1"/>
</dbReference>
<gene>
    <name evidence="5" type="primary">mftF</name>
    <name evidence="5" type="ORF">ACFSAS_09880</name>
</gene>
<comment type="caution">
    <text evidence="5">The sequence shown here is derived from an EMBL/GenBank/DDBJ whole genome shotgun (WGS) entry which is preliminary data.</text>
</comment>
<sequence>MSDRGVGEYRRRDTARLVGDLLVSRRPLVVTRLNDTAADLFGALDDEDFRAPGTVAASGEYDVAAVERLFERLHDRGFLEWRPTRDPEFRPPVSVVVTVRNDRAHLERCLDALGELRYPSYEVVVVDDGSTDETKAMIKGHELAAAGRARVVSVGSPDEPIGIGASRNRGVEAAAHDVIAFTDADCRPRPEWLSELVPCLTANDVVGGRIRPAGESAASAYEGINSSLDMGAYASRIDPAGATPYLPTANLVGRRRVFDAVPFPARDVAEDVDVCWRAVKAGFDVVYTPTGVVEHVYRTDLGSVAARRATYASSEALLAREHGRDEGQRVGIPTTALLLSALLLVGVLGRGPMAAGGIVAAGGLAVALAGIRGRRMWRRYARLPATLSVRDVARSWGREVVSSSYTVAREVTRYYAVPIALVGGLAWGAGATAVGVGTLAAVVVAVGLPVAVEYRVHAPDATLGGYGLYYLADHFGYQYGLYRGAFTYRTIAHVRPDARFRLVGPGARLSAAMGADDDTEPTRTVTVEGATARFRVASSTEKWWFGDEGLRGERAVLADLLARLEPGDVFLDVGANVGLYSCLVGRALADGTVVSVEPHPKNAARLEENLAANGVAARVIRRALGRRNRRGALTGSEEPPGTGTPTLLDAARSSAKGAEAENEAEVDGGSKRTPRQVGRKQSRGVAEASLVDTAVVTGDSLLASGESPQPTVVKIDVEGAEADVVAGLVATLTAPACRLVYCEVHPGLLDDRDQDPDAVRRTLRDCGFRVETVRELPNGRAVLRAQKPTPKRGRTVGQRGTADQRRTD</sequence>
<name>A0ABD6DVL2_9EURY</name>
<protein>
    <submittedName>
        <fullName evidence="5">Mycofactocin biosynthesis glycosyltransferase MftF</fullName>
    </submittedName>
</protein>
<proteinExistence type="predicted"/>
<keyword evidence="6" id="KW-1185">Reference proteome</keyword>
<dbReference type="Proteomes" id="UP001597092">
    <property type="component" value="Unassembled WGS sequence"/>
</dbReference>
<dbReference type="InterPro" id="IPR029044">
    <property type="entry name" value="Nucleotide-diphossugar_trans"/>
</dbReference>
<dbReference type="SUPFAM" id="SSF53335">
    <property type="entry name" value="S-adenosyl-L-methionine-dependent methyltransferases"/>
    <property type="match status" value="1"/>
</dbReference>
<organism evidence="5 6">
    <name type="scientific">Halobellus litoreus</name>
    <dbReference type="NCBI Taxonomy" id="755310"/>
    <lineage>
        <taxon>Archaea</taxon>
        <taxon>Methanobacteriati</taxon>
        <taxon>Methanobacteriota</taxon>
        <taxon>Stenosarchaea group</taxon>
        <taxon>Halobacteria</taxon>
        <taxon>Halobacteriales</taxon>
        <taxon>Haloferacaceae</taxon>
        <taxon>Halobellus</taxon>
    </lineage>
</organism>
<dbReference type="AlphaFoldDB" id="A0ABD6DVL2"/>
<evidence type="ECO:0000313" key="6">
    <source>
        <dbReference type="Proteomes" id="UP001597092"/>
    </source>
</evidence>
<evidence type="ECO:0000256" key="1">
    <source>
        <dbReference type="SAM" id="MobiDB-lite"/>
    </source>
</evidence>
<feature type="region of interest" description="Disordered" evidence="1">
    <location>
        <begin position="628"/>
        <end position="685"/>
    </location>
</feature>
<dbReference type="PANTHER" id="PTHR43685">
    <property type="entry name" value="GLYCOSYLTRANSFERASE"/>
    <property type="match status" value="1"/>
</dbReference>
<feature type="region of interest" description="Disordered" evidence="1">
    <location>
        <begin position="779"/>
        <end position="808"/>
    </location>
</feature>
<evidence type="ECO:0000259" key="4">
    <source>
        <dbReference type="Pfam" id="PF05050"/>
    </source>
</evidence>
<evidence type="ECO:0000313" key="5">
    <source>
        <dbReference type="EMBL" id="MFD1685919.1"/>
    </source>
</evidence>
<dbReference type="NCBIfam" id="TIGR03965">
    <property type="entry name" value="mycofact_glyco"/>
    <property type="match status" value="1"/>
</dbReference>
<evidence type="ECO:0000256" key="2">
    <source>
        <dbReference type="SAM" id="Phobius"/>
    </source>
</evidence>
<keyword evidence="2" id="KW-0472">Membrane</keyword>
<dbReference type="Gene3D" id="3.40.50.150">
    <property type="entry name" value="Vaccinia Virus protein VP39"/>
    <property type="match status" value="1"/>
</dbReference>
<reference evidence="5 6" key="1">
    <citation type="journal article" date="2019" name="Int. J. Syst. Evol. Microbiol.">
        <title>The Global Catalogue of Microorganisms (GCM) 10K type strain sequencing project: providing services to taxonomists for standard genome sequencing and annotation.</title>
        <authorList>
            <consortium name="The Broad Institute Genomics Platform"/>
            <consortium name="The Broad Institute Genome Sequencing Center for Infectious Disease"/>
            <person name="Wu L."/>
            <person name="Ma J."/>
        </authorList>
    </citation>
    <scope>NUCLEOTIDE SEQUENCE [LARGE SCALE GENOMIC DNA]</scope>
    <source>
        <strain evidence="5 6">CGMCC 1.10387</strain>
    </source>
</reference>
<keyword evidence="2" id="KW-0812">Transmembrane</keyword>
<feature type="domain" description="Methyltransferase FkbM" evidence="4">
    <location>
        <begin position="572"/>
        <end position="770"/>
    </location>
</feature>
<feature type="domain" description="Glycosyltransferase 2-like" evidence="3">
    <location>
        <begin position="94"/>
        <end position="221"/>
    </location>
</feature>
<dbReference type="InterPro" id="IPR050834">
    <property type="entry name" value="Glycosyltransf_2"/>
</dbReference>
<dbReference type="InterPro" id="IPR029063">
    <property type="entry name" value="SAM-dependent_MTases_sf"/>
</dbReference>
<dbReference type="InterPro" id="IPR001173">
    <property type="entry name" value="Glyco_trans_2-like"/>
</dbReference>
<dbReference type="RefSeq" id="WP_256305941.1">
    <property type="nucleotide sequence ID" value="NZ_JANHAW010000001.1"/>
</dbReference>
<accession>A0ABD6DVL2</accession>
<keyword evidence="2" id="KW-1133">Transmembrane helix</keyword>
<dbReference type="InterPro" id="IPR023981">
    <property type="entry name" value="MftF"/>
</dbReference>
<dbReference type="PANTHER" id="PTHR43685:SF13">
    <property type="entry name" value="O ANTIGEN BIOSYNTHESIS RHAMNOSYLTRANSFERASE RFBN"/>
    <property type="match status" value="1"/>
</dbReference>
<feature type="transmembrane region" description="Helical" evidence="2">
    <location>
        <begin position="419"/>
        <end position="448"/>
    </location>
</feature>
<dbReference type="Pfam" id="PF05050">
    <property type="entry name" value="Methyltransf_21"/>
    <property type="match status" value="1"/>
</dbReference>
<dbReference type="EMBL" id="JBHUDP010000002">
    <property type="protein sequence ID" value="MFD1685919.1"/>
    <property type="molecule type" value="Genomic_DNA"/>
</dbReference>
<dbReference type="Gene3D" id="3.90.550.10">
    <property type="entry name" value="Spore Coat Polysaccharide Biosynthesis Protein SpsA, Chain A"/>
    <property type="match status" value="1"/>
</dbReference>
<dbReference type="Pfam" id="PF00535">
    <property type="entry name" value="Glycos_transf_2"/>
    <property type="match status" value="1"/>
</dbReference>
<evidence type="ECO:0000259" key="3">
    <source>
        <dbReference type="Pfam" id="PF00535"/>
    </source>
</evidence>
<feature type="transmembrane region" description="Helical" evidence="2">
    <location>
        <begin position="354"/>
        <end position="371"/>
    </location>
</feature>